<keyword evidence="3" id="KW-0539">Nucleus</keyword>
<organism evidence="5 6">
    <name type="scientific">Triparma verrucosa</name>
    <dbReference type="NCBI Taxonomy" id="1606542"/>
    <lineage>
        <taxon>Eukaryota</taxon>
        <taxon>Sar</taxon>
        <taxon>Stramenopiles</taxon>
        <taxon>Ochrophyta</taxon>
        <taxon>Bolidophyceae</taxon>
        <taxon>Parmales</taxon>
        <taxon>Triparmaceae</taxon>
        <taxon>Triparma</taxon>
    </lineage>
</organism>
<dbReference type="GO" id="GO:0003677">
    <property type="term" value="F:DNA binding"/>
    <property type="evidence" value="ECO:0007669"/>
    <property type="project" value="UniProtKB-KW"/>
</dbReference>
<evidence type="ECO:0000256" key="1">
    <source>
        <dbReference type="ARBA" id="ARBA00004123"/>
    </source>
</evidence>
<gene>
    <name evidence="5" type="ORF">TrVE_jg14159</name>
</gene>
<proteinExistence type="predicted"/>
<keyword evidence="6" id="KW-1185">Reference proteome</keyword>
<name>A0A9W7BUI4_9STRA</name>
<dbReference type="InterPro" id="IPR000164">
    <property type="entry name" value="Histone_H3/CENP-A"/>
</dbReference>
<comment type="subcellular location">
    <subcellularLocation>
        <location evidence="1">Nucleus</location>
    </subcellularLocation>
</comment>
<evidence type="ECO:0000313" key="5">
    <source>
        <dbReference type="EMBL" id="GMH96837.1"/>
    </source>
</evidence>
<dbReference type="AlphaFoldDB" id="A0A9W7BUI4"/>
<reference evidence="6" key="1">
    <citation type="journal article" date="2023" name="Commun. Biol.">
        <title>Genome analysis of Parmales, the sister group of diatoms, reveals the evolutionary specialization of diatoms from phago-mixotrophs to photoautotrophs.</title>
        <authorList>
            <person name="Ban H."/>
            <person name="Sato S."/>
            <person name="Yoshikawa S."/>
            <person name="Yamada K."/>
            <person name="Nakamura Y."/>
            <person name="Ichinomiya M."/>
            <person name="Sato N."/>
            <person name="Blanc-Mathieu R."/>
            <person name="Endo H."/>
            <person name="Kuwata A."/>
            <person name="Ogata H."/>
        </authorList>
    </citation>
    <scope>NUCLEOTIDE SEQUENCE [LARGE SCALE GENOMIC DNA]</scope>
    <source>
        <strain evidence="6">NIES 3699</strain>
    </source>
</reference>
<dbReference type="GO" id="GO:0030527">
    <property type="term" value="F:structural constituent of chromatin"/>
    <property type="evidence" value="ECO:0007669"/>
    <property type="project" value="InterPro"/>
</dbReference>
<keyword evidence="2" id="KW-0238">DNA-binding</keyword>
<evidence type="ECO:0000256" key="2">
    <source>
        <dbReference type="ARBA" id="ARBA00023125"/>
    </source>
</evidence>
<sequence length="198" mass="21498">MDVPPSAIAAEQSPRPSSPNPPHLIFGPGANDAWLYDVEFLPPYTTTTEPIGFVVFEGLSPSPSPSGPPSPHVLPFFDVAQYAHYAGTDTEIPGCLFDMARDYFSRAPGEQPSGSAAAAREHYSQKYGPCVFLSFNTFGELEDGSPRPSCLTFEEAKGEAKQEQALNFQARRRRIGLATVMFRESTGGKAPRKQLATK</sequence>
<protein>
    <submittedName>
        <fullName evidence="5">Uncharacterized protein</fullName>
    </submittedName>
</protein>
<dbReference type="PROSITE" id="PS00322">
    <property type="entry name" value="HISTONE_H3_1"/>
    <property type="match status" value="1"/>
</dbReference>
<accession>A0A9W7BUI4</accession>
<dbReference type="GO" id="GO:0005634">
    <property type="term" value="C:nucleus"/>
    <property type="evidence" value="ECO:0007669"/>
    <property type="project" value="UniProtKB-SubCell"/>
</dbReference>
<evidence type="ECO:0000313" key="6">
    <source>
        <dbReference type="Proteomes" id="UP001165160"/>
    </source>
</evidence>
<comment type="caution">
    <text evidence="5">The sequence shown here is derived from an EMBL/GenBank/DDBJ whole genome shotgun (WGS) entry which is preliminary data.</text>
</comment>
<feature type="region of interest" description="Disordered" evidence="4">
    <location>
        <begin position="1"/>
        <end position="23"/>
    </location>
</feature>
<evidence type="ECO:0000256" key="3">
    <source>
        <dbReference type="ARBA" id="ARBA00023242"/>
    </source>
</evidence>
<evidence type="ECO:0000256" key="4">
    <source>
        <dbReference type="SAM" id="MobiDB-lite"/>
    </source>
</evidence>
<dbReference type="Proteomes" id="UP001165160">
    <property type="component" value="Unassembled WGS sequence"/>
</dbReference>
<dbReference type="GO" id="GO:0000786">
    <property type="term" value="C:nucleosome"/>
    <property type="evidence" value="ECO:0007669"/>
    <property type="project" value="InterPro"/>
</dbReference>
<dbReference type="EMBL" id="BRXX01000190">
    <property type="protein sequence ID" value="GMH96837.1"/>
    <property type="molecule type" value="Genomic_DNA"/>
</dbReference>